<name>A0A7W6HCH4_9HYPH</name>
<comment type="caution">
    <text evidence="6">The sequence shown here is derived from an EMBL/GenBank/DDBJ whole genome shotgun (WGS) entry which is preliminary data.</text>
</comment>
<dbReference type="EMBL" id="JACIEM010000002">
    <property type="protein sequence ID" value="MBB4002631.1"/>
    <property type="molecule type" value="Genomic_DNA"/>
</dbReference>
<dbReference type="GO" id="GO:0003677">
    <property type="term" value="F:DNA binding"/>
    <property type="evidence" value="ECO:0007669"/>
    <property type="project" value="UniProtKB-KW"/>
</dbReference>
<comment type="similarity">
    <text evidence="1">Belongs to the 'phage' integrase family.</text>
</comment>
<dbReference type="PROSITE" id="PS51898">
    <property type="entry name" value="TYR_RECOMBINASE"/>
    <property type="match status" value="1"/>
</dbReference>
<evidence type="ECO:0000256" key="2">
    <source>
        <dbReference type="ARBA" id="ARBA00022908"/>
    </source>
</evidence>
<evidence type="ECO:0000259" key="5">
    <source>
        <dbReference type="PROSITE" id="PS51898"/>
    </source>
</evidence>
<dbReference type="Pfam" id="PF22022">
    <property type="entry name" value="Phage_int_M"/>
    <property type="match status" value="1"/>
</dbReference>
<organism evidence="6 7">
    <name type="scientific">Aurantimonas endophytica</name>
    <dbReference type="NCBI Taxonomy" id="1522175"/>
    <lineage>
        <taxon>Bacteria</taxon>
        <taxon>Pseudomonadati</taxon>
        <taxon>Pseudomonadota</taxon>
        <taxon>Alphaproteobacteria</taxon>
        <taxon>Hyphomicrobiales</taxon>
        <taxon>Aurantimonadaceae</taxon>
        <taxon>Aurantimonas</taxon>
    </lineage>
</organism>
<dbReference type="Proteomes" id="UP000588647">
    <property type="component" value="Unassembled WGS sequence"/>
</dbReference>
<dbReference type="RefSeq" id="WP_183207195.1">
    <property type="nucleotide sequence ID" value="NZ_JAAAMM010000002.1"/>
</dbReference>
<dbReference type="GO" id="GO:0015074">
    <property type="term" value="P:DNA integration"/>
    <property type="evidence" value="ECO:0007669"/>
    <property type="project" value="UniProtKB-KW"/>
</dbReference>
<gene>
    <name evidence="6" type="ORF">GGR03_001706</name>
</gene>
<keyword evidence="2" id="KW-0229">DNA integration</keyword>
<keyword evidence="7" id="KW-1185">Reference proteome</keyword>
<evidence type="ECO:0000256" key="4">
    <source>
        <dbReference type="ARBA" id="ARBA00023172"/>
    </source>
</evidence>
<dbReference type="AlphaFoldDB" id="A0A7W6HCH4"/>
<dbReference type="SUPFAM" id="SSF56349">
    <property type="entry name" value="DNA breaking-rejoining enzymes"/>
    <property type="match status" value="1"/>
</dbReference>
<keyword evidence="3" id="KW-0238">DNA-binding</keyword>
<dbReference type="InterPro" id="IPR011010">
    <property type="entry name" value="DNA_brk_join_enz"/>
</dbReference>
<protein>
    <submittedName>
        <fullName evidence="6">Integrase</fullName>
    </submittedName>
</protein>
<dbReference type="Gene3D" id="3.30.160.390">
    <property type="entry name" value="Integrase, DNA-binding domain"/>
    <property type="match status" value="1"/>
</dbReference>
<dbReference type="CDD" id="cd00801">
    <property type="entry name" value="INT_P4_C"/>
    <property type="match status" value="1"/>
</dbReference>
<dbReference type="InterPro" id="IPR013762">
    <property type="entry name" value="Integrase-like_cat_sf"/>
</dbReference>
<dbReference type="PANTHER" id="PTHR30629">
    <property type="entry name" value="PROPHAGE INTEGRASE"/>
    <property type="match status" value="1"/>
</dbReference>
<dbReference type="InterPro" id="IPR002104">
    <property type="entry name" value="Integrase_catalytic"/>
</dbReference>
<reference evidence="6 7" key="1">
    <citation type="submission" date="2020-08" db="EMBL/GenBank/DDBJ databases">
        <title>Genomic Encyclopedia of Type Strains, Phase IV (KMG-IV): sequencing the most valuable type-strain genomes for metagenomic binning, comparative biology and taxonomic classification.</title>
        <authorList>
            <person name="Goeker M."/>
        </authorList>
    </citation>
    <scope>NUCLEOTIDE SEQUENCE [LARGE SCALE GENOMIC DNA]</scope>
    <source>
        <strain evidence="6 7">DSM 103570</strain>
    </source>
</reference>
<keyword evidence="4" id="KW-0233">DNA recombination</keyword>
<evidence type="ECO:0000256" key="3">
    <source>
        <dbReference type="ARBA" id="ARBA00023125"/>
    </source>
</evidence>
<dbReference type="Gene3D" id="1.10.443.10">
    <property type="entry name" value="Intergrase catalytic core"/>
    <property type="match status" value="1"/>
</dbReference>
<proteinExistence type="inferred from homology"/>
<dbReference type="InterPro" id="IPR010998">
    <property type="entry name" value="Integrase_recombinase_N"/>
</dbReference>
<dbReference type="GO" id="GO:0006310">
    <property type="term" value="P:DNA recombination"/>
    <property type="evidence" value="ECO:0007669"/>
    <property type="project" value="UniProtKB-KW"/>
</dbReference>
<feature type="domain" description="Tyr recombinase" evidence="5">
    <location>
        <begin position="214"/>
        <end position="385"/>
    </location>
</feature>
<sequence length="399" mass="44001">MAKHKLADSNLKSLTKAGVYSDGDGLYLRVRPGGSKQWIFIYRRGGVRKEIGLGGYGQGTAPVSLKLAREKAEAVRDKLARGEDPRGGRKAAVPSRKTLPTFRECMDATIALKEQEFRNAKHRAQWRMTLDKYAEPLHDKPVASVTVDDVVSTLEPHWSKRPETADRLRQRIASVMDYAKARGLRQGDNPAEWKGNLSHLLPARQKLSRGHHAALPYAAAPAMCVKLRQSKGTAARAVEFIALTAARTGEAREATWDEIDFRTAVWTIPGARMKAGVVHRVPLTERAVAILRERQEQATGEYVFGGAVGGAPVSATAMTKALRLAAPNGVHCTLHGLRSMFRDFCGEETDAPREVAEMALAHHVGNAVERAYRRGDALEKRRAVMDSWARYLGTDVNVR</sequence>
<evidence type="ECO:0000313" key="6">
    <source>
        <dbReference type="EMBL" id="MBB4002631.1"/>
    </source>
</evidence>
<dbReference type="PANTHER" id="PTHR30629:SF2">
    <property type="entry name" value="PROPHAGE INTEGRASE INTS-RELATED"/>
    <property type="match status" value="1"/>
</dbReference>
<dbReference type="InterPro" id="IPR025166">
    <property type="entry name" value="Integrase_DNA_bind_dom"/>
</dbReference>
<evidence type="ECO:0000313" key="7">
    <source>
        <dbReference type="Proteomes" id="UP000588647"/>
    </source>
</evidence>
<dbReference type="Gene3D" id="1.10.150.130">
    <property type="match status" value="1"/>
</dbReference>
<dbReference type="Pfam" id="PF13356">
    <property type="entry name" value="Arm-DNA-bind_3"/>
    <property type="match status" value="1"/>
</dbReference>
<accession>A0A7W6HCH4</accession>
<dbReference type="Pfam" id="PF00589">
    <property type="entry name" value="Phage_integrase"/>
    <property type="match status" value="1"/>
</dbReference>
<dbReference type="InterPro" id="IPR053876">
    <property type="entry name" value="Phage_int_M"/>
</dbReference>
<dbReference type="InterPro" id="IPR050808">
    <property type="entry name" value="Phage_Integrase"/>
</dbReference>
<evidence type="ECO:0000256" key="1">
    <source>
        <dbReference type="ARBA" id="ARBA00008857"/>
    </source>
</evidence>
<dbReference type="InterPro" id="IPR038488">
    <property type="entry name" value="Integrase_DNA-bd_sf"/>
</dbReference>